<dbReference type="GO" id="GO:0016853">
    <property type="term" value="F:isomerase activity"/>
    <property type="evidence" value="ECO:0007669"/>
    <property type="project" value="UniProtKB-KW"/>
</dbReference>
<protein>
    <submittedName>
        <fullName evidence="2">Xylose isomerase-like TIM barrel</fullName>
    </submittedName>
</protein>
<evidence type="ECO:0000313" key="2">
    <source>
        <dbReference type="EMBL" id="SLN29089.1"/>
    </source>
</evidence>
<feature type="domain" description="Xylose isomerase-like TIM barrel" evidence="1">
    <location>
        <begin position="22"/>
        <end position="264"/>
    </location>
</feature>
<dbReference type="PANTHER" id="PTHR12110">
    <property type="entry name" value="HYDROXYPYRUVATE ISOMERASE"/>
    <property type="match status" value="1"/>
</dbReference>
<accession>A0A1Y5RZU0</accession>
<dbReference type="AlphaFoldDB" id="A0A1Y5RZU0"/>
<reference evidence="2 3" key="1">
    <citation type="submission" date="2017-03" db="EMBL/GenBank/DDBJ databases">
        <authorList>
            <person name="Afonso C.L."/>
            <person name="Miller P.J."/>
            <person name="Scott M.A."/>
            <person name="Spackman E."/>
            <person name="Goraichik I."/>
            <person name="Dimitrov K.M."/>
            <person name="Suarez D.L."/>
            <person name="Swayne D.E."/>
        </authorList>
    </citation>
    <scope>NUCLEOTIDE SEQUENCE [LARGE SCALE GENOMIC DNA]</scope>
    <source>
        <strain evidence="2 3">CECT 7023</strain>
    </source>
</reference>
<dbReference type="Proteomes" id="UP000193900">
    <property type="component" value="Unassembled WGS sequence"/>
</dbReference>
<dbReference type="InterPro" id="IPR014621">
    <property type="entry name" value="UCP036778_sugar_epimerase"/>
</dbReference>
<name>A0A1Y5RZU0_9RHOB</name>
<dbReference type="InterPro" id="IPR050312">
    <property type="entry name" value="IolE/XylAMocC-like"/>
</dbReference>
<dbReference type="PANTHER" id="PTHR12110:SF48">
    <property type="entry name" value="BLL3656 PROTEIN"/>
    <property type="match status" value="1"/>
</dbReference>
<keyword evidence="3" id="KW-1185">Reference proteome</keyword>
<dbReference type="RefSeq" id="WP_234992031.1">
    <property type="nucleotide sequence ID" value="NZ_FWFZ01000003.1"/>
</dbReference>
<sequence length="272" mass="29046">MLPFAINHMTCPRLRWDELLTLAVGLGCVGVEFRNDLETPLFSGEAPETVGARARDLGLRIIGLSEVYSFNFWDDAIAAKVAALIVTAQGCGAETISLIPRNDGTGLGNGERQANLRLALREIKPMLEAAGLTALVEPLGFQRSSLRSKAETIEAIHALGGDRVFRLVHDTFHHTLAGGGEVFPGRTGLVHVSGVEDPTPAVSEMEDSHRGLVTPRDRLSNIDQLAELCAGGYLGPISVEAFSPDTHALADPVAALRETFDFIRTSLGAKAA</sequence>
<proteinExistence type="predicted"/>
<dbReference type="SUPFAM" id="SSF51658">
    <property type="entry name" value="Xylose isomerase-like"/>
    <property type="match status" value="1"/>
</dbReference>
<dbReference type="PIRSF" id="PIRSF036778">
    <property type="entry name" value="UCP036778"/>
    <property type="match status" value="1"/>
</dbReference>
<evidence type="ECO:0000313" key="3">
    <source>
        <dbReference type="Proteomes" id="UP000193900"/>
    </source>
</evidence>
<dbReference type="InterPro" id="IPR036237">
    <property type="entry name" value="Xyl_isomerase-like_sf"/>
</dbReference>
<dbReference type="EMBL" id="FWFZ01000003">
    <property type="protein sequence ID" value="SLN29089.1"/>
    <property type="molecule type" value="Genomic_DNA"/>
</dbReference>
<organism evidence="2 3">
    <name type="scientific">Roseisalinus antarcticus</name>
    <dbReference type="NCBI Taxonomy" id="254357"/>
    <lineage>
        <taxon>Bacteria</taxon>
        <taxon>Pseudomonadati</taxon>
        <taxon>Pseudomonadota</taxon>
        <taxon>Alphaproteobacteria</taxon>
        <taxon>Rhodobacterales</taxon>
        <taxon>Roseobacteraceae</taxon>
        <taxon>Roseisalinus</taxon>
    </lineage>
</organism>
<dbReference type="Pfam" id="PF01261">
    <property type="entry name" value="AP_endonuc_2"/>
    <property type="match status" value="1"/>
</dbReference>
<evidence type="ECO:0000259" key="1">
    <source>
        <dbReference type="Pfam" id="PF01261"/>
    </source>
</evidence>
<dbReference type="Gene3D" id="3.20.20.150">
    <property type="entry name" value="Divalent-metal-dependent TIM barrel enzymes"/>
    <property type="match status" value="1"/>
</dbReference>
<gene>
    <name evidence="2" type="ORF">ROA7023_01008</name>
</gene>
<keyword evidence="2" id="KW-0413">Isomerase</keyword>
<dbReference type="InterPro" id="IPR013022">
    <property type="entry name" value="Xyl_isomerase-like_TIM-brl"/>
</dbReference>